<evidence type="ECO:0000256" key="1">
    <source>
        <dbReference type="ARBA" id="ARBA00006817"/>
    </source>
</evidence>
<sequence>MTTQHRIERTYPTDPATIWRLWTTPEGIASWWAPDGFTTEVETLDLREGGELKYVMTATAPEAVDFMKSAGMPLATTSYKRFTQVDEPRTLAYQSVVDFVPDHDTYEFGTEVTLTPVDGGTQVVMLVEPLHDEVWTQRLLEGRKNELENLARVVGESA</sequence>
<evidence type="ECO:0000313" key="3">
    <source>
        <dbReference type="EMBL" id="NNG39668.1"/>
    </source>
</evidence>
<keyword evidence="4" id="KW-1185">Reference proteome</keyword>
<evidence type="ECO:0000313" key="4">
    <source>
        <dbReference type="Proteomes" id="UP000557772"/>
    </source>
</evidence>
<dbReference type="SUPFAM" id="SSF55961">
    <property type="entry name" value="Bet v1-like"/>
    <property type="match status" value="1"/>
</dbReference>
<feature type="domain" description="Activator of Hsp90 ATPase homologue 1/2-like C-terminal" evidence="2">
    <location>
        <begin position="13"/>
        <end position="132"/>
    </location>
</feature>
<proteinExistence type="inferred from homology"/>
<organism evidence="3 4">
    <name type="scientific">Flexivirga aerilata</name>
    <dbReference type="NCBI Taxonomy" id="1656889"/>
    <lineage>
        <taxon>Bacteria</taxon>
        <taxon>Bacillati</taxon>
        <taxon>Actinomycetota</taxon>
        <taxon>Actinomycetes</taxon>
        <taxon>Micrococcales</taxon>
        <taxon>Dermacoccaceae</taxon>
        <taxon>Flexivirga</taxon>
    </lineage>
</organism>
<protein>
    <submittedName>
        <fullName evidence="3">SRPBCC domain-containing protein</fullName>
    </submittedName>
</protein>
<dbReference type="Proteomes" id="UP000557772">
    <property type="component" value="Unassembled WGS sequence"/>
</dbReference>
<dbReference type="InterPro" id="IPR023393">
    <property type="entry name" value="START-like_dom_sf"/>
</dbReference>
<comment type="similarity">
    <text evidence="1">Belongs to the AHA1 family.</text>
</comment>
<dbReference type="Pfam" id="PF08327">
    <property type="entry name" value="AHSA1"/>
    <property type="match status" value="1"/>
</dbReference>
<dbReference type="AlphaFoldDB" id="A0A849AK89"/>
<accession>A0A849AK89</accession>
<dbReference type="InterPro" id="IPR013538">
    <property type="entry name" value="ASHA1/2-like_C"/>
</dbReference>
<evidence type="ECO:0000259" key="2">
    <source>
        <dbReference type="Pfam" id="PF08327"/>
    </source>
</evidence>
<name>A0A849AK89_9MICO</name>
<dbReference type="EMBL" id="JABENB010000001">
    <property type="protein sequence ID" value="NNG39668.1"/>
    <property type="molecule type" value="Genomic_DNA"/>
</dbReference>
<gene>
    <name evidence="3" type="ORF">HJ588_10335</name>
</gene>
<reference evidence="3 4" key="1">
    <citation type="submission" date="2020-05" db="EMBL/GenBank/DDBJ databases">
        <title>Flexivirga sp. ID2601S isolated from air conditioner.</title>
        <authorList>
            <person name="Kim D.H."/>
        </authorList>
    </citation>
    <scope>NUCLEOTIDE SEQUENCE [LARGE SCALE GENOMIC DNA]</scope>
    <source>
        <strain evidence="3 4">ID2601S</strain>
    </source>
</reference>
<dbReference type="RefSeq" id="WP_171154621.1">
    <property type="nucleotide sequence ID" value="NZ_JABENB010000001.1"/>
</dbReference>
<comment type="caution">
    <text evidence="3">The sequence shown here is derived from an EMBL/GenBank/DDBJ whole genome shotgun (WGS) entry which is preliminary data.</text>
</comment>
<dbReference type="Gene3D" id="3.30.530.20">
    <property type="match status" value="1"/>
</dbReference>